<dbReference type="InterPro" id="IPR003208">
    <property type="entry name" value="Dehydtase/Dehydtase_re"/>
</dbReference>
<organism evidence="2 3">
    <name type="scientific">Rhodopseudomonas julia</name>
    <dbReference type="NCBI Taxonomy" id="200617"/>
    <lineage>
        <taxon>Bacteria</taxon>
        <taxon>Pseudomonadati</taxon>
        <taxon>Pseudomonadota</taxon>
        <taxon>Alphaproteobacteria</taxon>
        <taxon>Hyphomicrobiales</taxon>
        <taxon>Nitrobacteraceae</taxon>
        <taxon>Rhodopseudomonas</taxon>
    </lineage>
</organism>
<keyword evidence="3" id="KW-1185">Reference proteome</keyword>
<sequence length="204" mass="21876">MAEKSERPTINVAVVRGAEPSLYEWVLIGAEEEGVPTKLAEAADGDVVDAAYAAAISSRIDIGVAIGSDAIVLHERHMPPRKPVLTIPYENRAEAVCRRAGANAARMVARLPLRFEDEVEDVDDHVRPASERRAAAQQAASAPTQGTKLAEGSARQHSTNQQAAETARPTAGEASAELALSEADIRKIVKIVVAIIKERGTQWR</sequence>
<reference evidence="2 3" key="1">
    <citation type="submission" date="2023-07" db="EMBL/GenBank/DDBJ databases">
        <title>Genomic Encyclopedia of Type Strains, Phase IV (KMG-IV): sequencing the most valuable type-strain genomes for metagenomic binning, comparative biology and taxonomic classification.</title>
        <authorList>
            <person name="Goeker M."/>
        </authorList>
    </citation>
    <scope>NUCLEOTIDE SEQUENCE [LARGE SCALE GENOMIC DNA]</scope>
    <source>
        <strain evidence="2 3">DSM 11549</strain>
    </source>
</reference>
<dbReference type="Proteomes" id="UP001230253">
    <property type="component" value="Unassembled WGS sequence"/>
</dbReference>
<feature type="region of interest" description="Disordered" evidence="1">
    <location>
        <begin position="129"/>
        <end position="170"/>
    </location>
</feature>
<feature type="compositionally biased region" description="Polar residues" evidence="1">
    <location>
        <begin position="155"/>
        <end position="164"/>
    </location>
</feature>
<evidence type="ECO:0000313" key="2">
    <source>
        <dbReference type="EMBL" id="MDQ0327644.1"/>
    </source>
</evidence>
<accession>A0ABU0CAU7</accession>
<evidence type="ECO:0000313" key="3">
    <source>
        <dbReference type="Proteomes" id="UP001230253"/>
    </source>
</evidence>
<proteinExistence type="predicted"/>
<dbReference type="Gene3D" id="3.40.50.10150">
    <property type="entry name" value="B12-dependent dehydatase associated subunit"/>
    <property type="match status" value="1"/>
</dbReference>
<dbReference type="InterPro" id="IPR010254">
    <property type="entry name" value="B12-dep_deHydtase_bsu"/>
</dbReference>
<protein>
    <recommendedName>
        <fullName evidence="4">Dehydratase medium subunit</fullName>
    </recommendedName>
</protein>
<dbReference type="SUPFAM" id="SSF52968">
    <property type="entry name" value="B12-dependent dehydatase associated subunit"/>
    <property type="match status" value="1"/>
</dbReference>
<comment type="caution">
    <text evidence="2">The sequence shown here is derived from an EMBL/GenBank/DDBJ whole genome shotgun (WGS) entry which is preliminary data.</text>
</comment>
<name>A0ABU0CAU7_9BRAD</name>
<dbReference type="RefSeq" id="WP_307155640.1">
    <property type="nucleotide sequence ID" value="NZ_JAUSUK010000002.1"/>
</dbReference>
<dbReference type="Pfam" id="PF02288">
    <property type="entry name" value="Dehydratase_MU"/>
    <property type="match status" value="1"/>
</dbReference>
<dbReference type="EMBL" id="JAUSUK010000002">
    <property type="protein sequence ID" value="MDQ0327644.1"/>
    <property type="molecule type" value="Genomic_DNA"/>
</dbReference>
<evidence type="ECO:0000256" key="1">
    <source>
        <dbReference type="SAM" id="MobiDB-lite"/>
    </source>
</evidence>
<gene>
    <name evidence="2" type="ORF">J2R99_003513</name>
</gene>
<evidence type="ECO:0008006" key="4">
    <source>
        <dbReference type="Google" id="ProtNLM"/>
    </source>
</evidence>